<evidence type="ECO:0000313" key="2">
    <source>
        <dbReference type="Proteomes" id="UP000449092"/>
    </source>
</evidence>
<protein>
    <submittedName>
        <fullName evidence="1">Uncharacterized protein</fullName>
    </submittedName>
</protein>
<organism evidence="1 2">
    <name type="scientific">Candidatus Spechtbacteria bacterium SB0662_bin_43</name>
    <dbReference type="NCBI Taxonomy" id="2604897"/>
    <lineage>
        <taxon>Bacteria</taxon>
        <taxon>Candidatus Spechtiibacteriota</taxon>
    </lineage>
</organism>
<reference evidence="1 2" key="1">
    <citation type="submission" date="2019-09" db="EMBL/GenBank/DDBJ databases">
        <title>Characterisation of the sponge microbiome using genome-centric metagenomics.</title>
        <authorList>
            <person name="Engelberts J.P."/>
            <person name="Robbins S.J."/>
            <person name="De Goeij J.M."/>
            <person name="Aranda M."/>
            <person name="Bell S.C."/>
            <person name="Webster N.S."/>
        </authorList>
    </citation>
    <scope>NUCLEOTIDE SEQUENCE [LARGE SCALE GENOMIC DNA]</scope>
    <source>
        <strain evidence="1">SB0662_bin_43</strain>
    </source>
</reference>
<dbReference type="EMBL" id="VXOY01000010">
    <property type="protein sequence ID" value="MYE38088.1"/>
    <property type="molecule type" value="Genomic_DNA"/>
</dbReference>
<sequence length="186" mass="20990">MKNKNLLFALAGLILVAVIVSVVMAVMGEDDEDTNENVAATQDTVGSDTKNLSDIYAKFPDFDIVLNKSGITEEQRENAIRNTRTFIALCDEIYGSIERASGLEASQLYSIGRLLHNDNYTHPQALFCARITAPPSYFGTYKYDNQLVSLEYNEQGETSIYDVWEEIEAFPEYGYDTSRYIQYIGF</sequence>
<dbReference type="Proteomes" id="UP000449092">
    <property type="component" value="Unassembled WGS sequence"/>
</dbReference>
<accession>A0A845DAL9</accession>
<dbReference type="AlphaFoldDB" id="A0A845DAL9"/>
<proteinExistence type="predicted"/>
<evidence type="ECO:0000313" key="1">
    <source>
        <dbReference type="EMBL" id="MYE38088.1"/>
    </source>
</evidence>
<name>A0A845DAL9_9BACT</name>
<comment type="caution">
    <text evidence="1">The sequence shown here is derived from an EMBL/GenBank/DDBJ whole genome shotgun (WGS) entry which is preliminary data.</text>
</comment>
<gene>
    <name evidence="1" type="ORF">F4X82_01030</name>
</gene>